<evidence type="ECO:0000256" key="1">
    <source>
        <dbReference type="SAM" id="Coils"/>
    </source>
</evidence>
<dbReference type="AlphaFoldDB" id="A0AAD2DC83"/>
<sequence>MLNSNKTLEDARPRKIVAVGRSKNVSIPYRTPVSKVSKKSIKPSKKASYRSHKSKDSNNFSHLWDWKYGKKTLSSVISSKIESQNLSCKLSLSSSSLHSLNKWLDEKPSPKNKNQSKLTKSNTKENLEEWLKQKMDSLEATKRSNSQASKANTQPRRLSLNQGINATLELLGSNPPLKMLENLLEEEHKRNELSAHRKEQNLIQIKRNVAMKVRIEEKKNHKIATKRLEQFFQENLKNLEAQYRSQRADLLTKSAQLTKISRYMIQQELYISNMARVVVDNLEKGNVHRIDDGKNPEMSQIVKDGGELKPLKLQKRDIKVKGLSMKQSPVFSQIVVSKNKQEPLQSPVKILQQVPKGKTELESEERIKKIRAERRELMIQKMRQQEMDSLRTISEKAIDDFKTIHAENIKLKQEIEDLKAEHKRFKNNVHKACYRREKKLEDKLELIQSEFKVWRKMFQKEMKLKEVIYNRTINYNSVLLKELVVAKNMLKATQRSSEFKEIELPDAKDVNIYKYRPASSFNEAPNLSKSVTFGEKVPDRKRNNTSLEVSLKIPQLKMERVEYQGRNYPSPRFNYSSFGRHKDERPLKGCLKDLVKRSVRGPLDSLRSSLKTSFRDQNTWKYVGNSSKTSI</sequence>
<evidence type="ECO:0000256" key="2">
    <source>
        <dbReference type="SAM" id="MobiDB-lite"/>
    </source>
</evidence>
<gene>
    <name evidence="3" type="ORF">ECRASSUSDP1_LOCUS28998</name>
</gene>
<feature type="coiled-coil region" evidence="1">
    <location>
        <begin position="367"/>
        <end position="428"/>
    </location>
</feature>
<evidence type="ECO:0000313" key="3">
    <source>
        <dbReference type="EMBL" id="CAI2387368.1"/>
    </source>
</evidence>
<organism evidence="3 4">
    <name type="scientific">Euplotes crassus</name>
    <dbReference type="NCBI Taxonomy" id="5936"/>
    <lineage>
        <taxon>Eukaryota</taxon>
        <taxon>Sar</taxon>
        <taxon>Alveolata</taxon>
        <taxon>Ciliophora</taxon>
        <taxon>Intramacronucleata</taxon>
        <taxon>Spirotrichea</taxon>
        <taxon>Hypotrichia</taxon>
        <taxon>Euplotida</taxon>
        <taxon>Euplotidae</taxon>
        <taxon>Moneuplotes</taxon>
    </lineage>
</organism>
<feature type="compositionally biased region" description="Basic residues" evidence="2">
    <location>
        <begin position="36"/>
        <end position="53"/>
    </location>
</feature>
<reference evidence="3" key="1">
    <citation type="submission" date="2023-07" db="EMBL/GenBank/DDBJ databases">
        <authorList>
            <consortium name="AG Swart"/>
            <person name="Singh M."/>
            <person name="Singh A."/>
            <person name="Seah K."/>
            <person name="Emmerich C."/>
        </authorList>
    </citation>
    <scope>NUCLEOTIDE SEQUENCE</scope>
    <source>
        <strain evidence="3">DP1</strain>
    </source>
</reference>
<accession>A0AAD2DC83</accession>
<feature type="region of interest" description="Disordered" evidence="2">
    <location>
        <begin position="102"/>
        <end position="126"/>
    </location>
</feature>
<dbReference type="Proteomes" id="UP001295684">
    <property type="component" value="Unassembled WGS sequence"/>
</dbReference>
<feature type="region of interest" description="Disordered" evidence="2">
    <location>
        <begin position="29"/>
        <end position="56"/>
    </location>
</feature>
<protein>
    <submittedName>
        <fullName evidence="3">Uncharacterized protein</fullName>
    </submittedName>
</protein>
<evidence type="ECO:0000313" key="4">
    <source>
        <dbReference type="Proteomes" id="UP001295684"/>
    </source>
</evidence>
<keyword evidence="4" id="KW-1185">Reference proteome</keyword>
<comment type="caution">
    <text evidence="3">The sequence shown here is derived from an EMBL/GenBank/DDBJ whole genome shotgun (WGS) entry which is preliminary data.</text>
</comment>
<keyword evidence="1" id="KW-0175">Coiled coil</keyword>
<name>A0AAD2DC83_EUPCR</name>
<dbReference type="EMBL" id="CAMPGE010029880">
    <property type="protein sequence ID" value="CAI2387368.1"/>
    <property type="molecule type" value="Genomic_DNA"/>
</dbReference>
<proteinExistence type="predicted"/>
<feature type="coiled-coil region" evidence="1">
    <location>
        <begin position="229"/>
        <end position="256"/>
    </location>
</feature>
<feature type="compositionally biased region" description="Polar residues" evidence="2">
    <location>
        <begin position="111"/>
        <end position="121"/>
    </location>
</feature>